<dbReference type="GO" id="GO:0061709">
    <property type="term" value="P:reticulophagy"/>
    <property type="evidence" value="ECO:0007669"/>
    <property type="project" value="TreeGrafter"/>
</dbReference>
<dbReference type="Pfam" id="PF13329">
    <property type="entry name" value="ATG2_CAD"/>
    <property type="match status" value="1"/>
</dbReference>
<evidence type="ECO:0000256" key="10">
    <source>
        <dbReference type="ARBA" id="ARBA00024479"/>
    </source>
</evidence>
<feature type="region of interest" description="Disordered" evidence="13">
    <location>
        <begin position="1579"/>
        <end position="1602"/>
    </location>
</feature>
<feature type="region of interest" description="Disordered" evidence="13">
    <location>
        <begin position="148"/>
        <end position="194"/>
    </location>
</feature>
<dbReference type="VEuPathDB" id="FungiDB:C5L36_0D04410"/>
<feature type="region of interest" description="Disordered" evidence="13">
    <location>
        <begin position="1735"/>
        <end position="1760"/>
    </location>
</feature>
<dbReference type="GO" id="GO:0006869">
    <property type="term" value="P:lipid transport"/>
    <property type="evidence" value="ECO:0007669"/>
    <property type="project" value="UniProtKB-KW"/>
</dbReference>
<dbReference type="InterPro" id="IPR026849">
    <property type="entry name" value="ATG2"/>
</dbReference>
<evidence type="ECO:0000256" key="4">
    <source>
        <dbReference type="ARBA" id="ARBA00018070"/>
    </source>
</evidence>
<sequence>MASMFTAAIQQHVMSFILARLPLHPVDIPQQSSFAFNGDSGLSLHLTDIALDIDRLQTQYLPLSMPFNVRHAFASDLKIQINTNGIKITVDGIDCIVNPKTSFGKSEFANSASSIFMNGIDDPVEGLGEMMESVVGFVDAMSGVNSLCPDAPNTTNSQPWGDEIDDADDQDHHADGRNSHLSGEKNKSRNKKGNEAALSEAILNNDLDVNTDLDSALKRGSNRTKSPNNLILKYAVEYILNKTSVLLTNIKFKIISDPISMMLTVALIEACGDNSKRRCTIENIEVSGLGHQKGKTTFNSSHGNKKEYHVDDNQTNNDVDAESENTNGYKTDNVSGSEGGDDEYDEHLMSSSFMVEHREEMEQSLMESAIYSTSGKSVYLSAIEGDFKPSPVEVDRTKEDDKDILVNIDRIKISLEDRTKLSIEIGIIKVSLNPFPRVISSFIELLSHMDKQKCFSKTQQNAAPNEKTSLNANSKLTLNLFSIELIQVGLQSKLNKSNNFEDKTPFICQFSKFLLQQRSSTLVQGSLEEMELFFDDQKVTYFERTSSSHADIRIETQTLEKEHITTIIFSHSLHIKVDYALLETLIGLKNEFQPIWHQIQQFKAKSMKKNNTEGPMSWRTPNPRTGFGLGNPNSTRRQNKPFYFVFKAGKTEGIISLSDDGKETLSFSIAPFLYDDINRISTLEFINLELSTILGTAKLNLQDIRVTLPTEPTSFRTYDVNTQSVIKCYTKKTMAIDSITFNSPWKTLFQSLQILKGLKEKFSHYDKNNDPGVSFSGTPSTQRNRMMQSIMLKRRIIDIYLLIKNFDVKISSINEEFGDIVGTTRNISFITSSLDHQISVPEFSICRLYAENVEKIVEKPNKWSSSPMLFIKVQHAINIYINNWLINYNGRWLEMFSSGENVVDTSVTHIKAESIEQVKRKLMIEIFVSLTDVSIGLKPVDLDSCAVLVLNKSNLDIYKYTDSSLIFQLSSNLISLFLIDDTKGNEKAPGNIIDSDDPWKIASIWTSKGYVNIGTLSTISLKIALNSKTSLKTHFDHSPIDIQANLEKITLDLCSDSTQCFIQLLKNIKKPVYFSYDDKYKDKNELIDVFHDIDLDYFDSSKQVLSTLPQLERAISNLSQNGGDSADLSSSQSLEIVEDYVRNMNNKLRQKEQEAGSSGYAHYSIPVKVHFSVSQINLNLHDGYDWKETRFQIKNALERVSKTASELNKIGVSDSNVEEGFNIEETLYKSVLVEAGPENDNNGAINEYINTIYLGKKADGTPKLLTRSLKNKVQIMLEDIDVDFKLLSTNEPHPDVKPDFYSGKEGDFEVVNEIGLSIDKFTIFDNVPTSSWNMFAGYMREYGEREVGKSMVKFNIELVRPIKELAAIEMRLRVQVLPLRFYVDQDTLEFLTRFLEFKDKRFIPPAVDDEEMFIQRLIIDTVKLKLDYKPKKIDYADIRTGHTGEFVNIFILDGSEITLNEVKLYGINGMSNLNSILTSYWSPDIKRNQLVGVLSGLAPVRSIINVSAGMNKIVSVPVREYRKDGRVIRSLQIGALAFTKATSGEILKLGAKLAAGTQTILENTEQMLGGAGSSMRVVNEGQAADPRESHERRRSSAASFGDEDENDYHRYFFQNKNIINSGDRKLDVHSEECAITDEDGDSDEGNSHEGIDKESSYIKSLYSNQPSNFNEGLKVAYGSIQRNLKIARNAVYEAKSKANEAETTSGVIKEYAKVTPVVLIRPAIAATEALSKGLLGGVNEINPEEKQRAEEKYKKVEEED</sequence>
<dbReference type="eggNOG" id="KOG2993">
    <property type="taxonomic scope" value="Eukaryota"/>
</dbReference>
<keyword evidence="6" id="KW-0256">Endoplasmic reticulum</keyword>
<dbReference type="GO" id="GO:0000045">
    <property type="term" value="P:autophagosome assembly"/>
    <property type="evidence" value="ECO:0007669"/>
    <property type="project" value="TreeGrafter"/>
</dbReference>
<dbReference type="GO" id="GO:0034727">
    <property type="term" value="P:piecemeal microautophagy of the nucleus"/>
    <property type="evidence" value="ECO:0007669"/>
    <property type="project" value="TreeGrafter"/>
</dbReference>
<name>A0A099NXP2_PICKU</name>
<comment type="similarity">
    <text evidence="3">Belongs to the ATG2 family.</text>
</comment>
<evidence type="ECO:0000313" key="14">
    <source>
        <dbReference type="EMBL" id="KGK36764.1"/>
    </source>
</evidence>
<evidence type="ECO:0000256" key="7">
    <source>
        <dbReference type="ARBA" id="ARBA00023006"/>
    </source>
</evidence>
<evidence type="ECO:0000256" key="2">
    <source>
        <dbReference type="ARBA" id="ARBA00004623"/>
    </source>
</evidence>
<proteinExistence type="inferred from homology"/>
<dbReference type="GO" id="GO:0005789">
    <property type="term" value="C:endoplasmic reticulum membrane"/>
    <property type="evidence" value="ECO:0007669"/>
    <property type="project" value="UniProtKB-SubCell"/>
</dbReference>
<evidence type="ECO:0000256" key="1">
    <source>
        <dbReference type="ARBA" id="ARBA00004406"/>
    </source>
</evidence>
<dbReference type="GO" id="GO:0000422">
    <property type="term" value="P:autophagy of mitochondrion"/>
    <property type="evidence" value="ECO:0007669"/>
    <property type="project" value="TreeGrafter"/>
</dbReference>
<evidence type="ECO:0000313" key="15">
    <source>
        <dbReference type="Proteomes" id="UP000029867"/>
    </source>
</evidence>
<organism evidence="14 15">
    <name type="scientific">Pichia kudriavzevii</name>
    <name type="common">Yeast</name>
    <name type="synonym">Issatchenkia orientalis</name>
    <dbReference type="NCBI Taxonomy" id="4909"/>
    <lineage>
        <taxon>Eukaryota</taxon>
        <taxon>Fungi</taxon>
        <taxon>Dikarya</taxon>
        <taxon>Ascomycota</taxon>
        <taxon>Saccharomycotina</taxon>
        <taxon>Pichiomycetes</taxon>
        <taxon>Pichiales</taxon>
        <taxon>Pichiaceae</taxon>
        <taxon>Pichia</taxon>
    </lineage>
</organism>
<feature type="region of interest" description="Disordered" evidence="13">
    <location>
        <begin position="291"/>
        <end position="343"/>
    </location>
</feature>
<evidence type="ECO:0000256" key="9">
    <source>
        <dbReference type="ARBA" id="ARBA00023136"/>
    </source>
</evidence>
<evidence type="ECO:0000256" key="5">
    <source>
        <dbReference type="ARBA" id="ARBA00022448"/>
    </source>
</evidence>
<dbReference type="PANTHER" id="PTHR13190">
    <property type="entry name" value="AUTOPHAGY-RELATED 2, ISOFORM A"/>
    <property type="match status" value="1"/>
</dbReference>
<comment type="catalytic activity">
    <reaction evidence="10">
        <text>a 1,2-diacyl-sn-glycero-3-phospho-L-serine(in) = a 1,2-diacyl-sn-glycero-3-phospho-L-serine(out)</text>
        <dbReference type="Rhea" id="RHEA:38663"/>
        <dbReference type="ChEBI" id="CHEBI:57262"/>
    </reaction>
</comment>
<feature type="compositionally biased region" description="Basic and acidic residues" evidence="13">
    <location>
        <begin position="170"/>
        <end position="187"/>
    </location>
</feature>
<dbReference type="Proteomes" id="UP000029867">
    <property type="component" value="Unassembled WGS sequence"/>
</dbReference>
<dbReference type="GO" id="GO:0032266">
    <property type="term" value="F:phosphatidylinositol-3-phosphate binding"/>
    <property type="evidence" value="ECO:0007669"/>
    <property type="project" value="TreeGrafter"/>
</dbReference>
<keyword evidence="7" id="KW-0072">Autophagy</keyword>
<keyword evidence="9" id="KW-0472">Membrane</keyword>
<protein>
    <recommendedName>
        <fullName evidence="4">Autophagy-related protein 2</fullName>
    </recommendedName>
</protein>
<gene>
    <name evidence="14" type="ORF">JL09_g4076</name>
</gene>
<dbReference type="EMBL" id="JQFK01000054">
    <property type="protein sequence ID" value="KGK36764.1"/>
    <property type="molecule type" value="Genomic_DNA"/>
</dbReference>
<comment type="catalytic activity">
    <reaction evidence="11">
        <text>a 1,2-diacyl-sn-glycero-3-phosphoethanolamine(in) = a 1,2-diacyl-sn-glycero-3-phosphoethanolamine(out)</text>
        <dbReference type="Rhea" id="RHEA:38895"/>
        <dbReference type="ChEBI" id="CHEBI:64612"/>
    </reaction>
</comment>
<feature type="compositionally biased region" description="Basic and acidic residues" evidence="13">
    <location>
        <begin position="1743"/>
        <end position="1760"/>
    </location>
</feature>
<dbReference type="PANTHER" id="PTHR13190:SF1">
    <property type="entry name" value="AUTOPHAGY-RELATED 2, ISOFORM A"/>
    <property type="match status" value="1"/>
</dbReference>
<dbReference type="GO" id="GO:0034045">
    <property type="term" value="C:phagophore assembly site membrane"/>
    <property type="evidence" value="ECO:0007669"/>
    <property type="project" value="UniProtKB-SubCell"/>
</dbReference>
<evidence type="ECO:0000256" key="13">
    <source>
        <dbReference type="SAM" id="MobiDB-lite"/>
    </source>
</evidence>
<dbReference type="GO" id="GO:0061723">
    <property type="term" value="P:glycophagy"/>
    <property type="evidence" value="ECO:0007669"/>
    <property type="project" value="TreeGrafter"/>
</dbReference>
<keyword evidence="8" id="KW-0445">Lipid transport</keyword>
<comment type="catalytic activity">
    <reaction evidence="12">
        <text>a 1,2-diacyl-sn-glycero-3-phosphocholine(in) = a 1,2-diacyl-sn-glycero-3-phosphocholine(out)</text>
        <dbReference type="Rhea" id="RHEA:38571"/>
        <dbReference type="ChEBI" id="CHEBI:57643"/>
    </reaction>
</comment>
<evidence type="ECO:0000256" key="3">
    <source>
        <dbReference type="ARBA" id="ARBA00009714"/>
    </source>
</evidence>
<evidence type="ECO:0000256" key="12">
    <source>
        <dbReference type="ARBA" id="ARBA00024631"/>
    </source>
</evidence>
<feature type="compositionally biased region" description="Polar residues" evidence="13">
    <location>
        <begin position="313"/>
        <end position="336"/>
    </location>
</feature>
<reference evidence="15" key="1">
    <citation type="journal article" date="2014" name="Microb. Cell Fact.">
        <title>Exploiting Issatchenkia orientalis SD108 for succinic acid production.</title>
        <authorList>
            <person name="Xiao H."/>
            <person name="Shao Z."/>
            <person name="Jiang Y."/>
            <person name="Dole S."/>
            <person name="Zhao H."/>
        </authorList>
    </citation>
    <scope>NUCLEOTIDE SEQUENCE [LARGE SCALE GENOMIC DNA]</scope>
    <source>
        <strain evidence="15">SD108</strain>
    </source>
</reference>
<accession>A0A099NXP2</accession>
<feature type="region of interest" description="Disordered" evidence="13">
    <location>
        <begin position="610"/>
        <end position="632"/>
    </location>
</feature>
<dbReference type="GO" id="GO:0043495">
    <property type="term" value="F:protein-membrane adaptor activity"/>
    <property type="evidence" value="ECO:0007669"/>
    <property type="project" value="TreeGrafter"/>
</dbReference>
<comment type="subcellular location">
    <subcellularLocation>
        <location evidence="1">Endoplasmic reticulum membrane</location>
        <topology evidence="1">Peripheral membrane protein</topology>
    </subcellularLocation>
    <subcellularLocation>
        <location evidence="2">Preautophagosomal structure membrane</location>
        <topology evidence="2">Peripheral membrane protein</topology>
    </subcellularLocation>
</comment>
<evidence type="ECO:0000256" key="6">
    <source>
        <dbReference type="ARBA" id="ARBA00022824"/>
    </source>
</evidence>
<comment type="caution">
    <text evidence="14">The sequence shown here is derived from an EMBL/GenBank/DDBJ whole genome shotgun (WGS) entry which is preliminary data.</text>
</comment>
<evidence type="ECO:0000256" key="11">
    <source>
        <dbReference type="ARBA" id="ARBA00024615"/>
    </source>
</evidence>
<dbReference type="GO" id="GO:0061908">
    <property type="term" value="C:phagophore"/>
    <property type="evidence" value="ECO:0007669"/>
    <property type="project" value="TreeGrafter"/>
</dbReference>
<keyword evidence="5" id="KW-0813">Transport</keyword>
<evidence type="ECO:0000256" key="8">
    <source>
        <dbReference type="ARBA" id="ARBA00023055"/>
    </source>
</evidence>
<dbReference type="HOGENOM" id="CLU_000626_3_0_1"/>